<dbReference type="GO" id="GO:0005886">
    <property type="term" value="C:plasma membrane"/>
    <property type="evidence" value="ECO:0007669"/>
    <property type="project" value="UniProtKB-SubCell"/>
</dbReference>
<proteinExistence type="predicted"/>
<evidence type="ECO:0000256" key="1">
    <source>
        <dbReference type="ARBA" id="ARBA00004651"/>
    </source>
</evidence>
<feature type="transmembrane region" description="Helical" evidence="7">
    <location>
        <begin position="146"/>
        <end position="169"/>
    </location>
</feature>
<dbReference type="GO" id="GO:0022857">
    <property type="term" value="F:transmembrane transporter activity"/>
    <property type="evidence" value="ECO:0007669"/>
    <property type="project" value="InterPro"/>
</dbReference>
<dbReference type="PANTHER" id="PTHR43266:SF2">
    <property type="entry name" value="MAJOR FACILITATOR SUPERFAMILY (MFS) PROFILE DOMAIN-CONTAINING PROTEIN"/>
    <property type="match status" value="1"/>
</dbReference>
<dbReference type="CDD" id="cd06173">
    <property type="entry name" value="MFS_MefA_like"/>
    <property type="match status" value="1"/>
</dbReference>
<dbReference type="Proteomes" id="UP000031518">
    <property type="component" value="Unassembled WGS sequence"/>
</dbReference>
<dbReference type="OrthoDB" id="9775268at2"/>
<feature type="transmembrane region" description="Helical" evidence="7">
    <location>
        <begin position="396"/>
        <end position="417"/>
    </location>
</feature>
<dbReference type="RefSeq" id="WP_060635760.1">
    <property type="nucleotide sequence ID" value="NZ_CBXV010000008.1"/>
</dbReference>
<dbReference type="Gene3D" id="1.20.1250.20">
    <property type="entry name" value="MFS general substrate transporter like domains"/>
    <property type="match status" value="1"/>
</dbReference>
<evidence type="ECO:0000313" key="8">
    <source>
        <dbReference type="EMBL" id="CDM67054.1"/>
    </source>
</evidence>
<feature type="transmembrane region" description="Helical" evidence="7">
    <location>
        <begin position="242"/>
        <end position="266"/>
    </location>
</feature>
<dbReference type="STRING" id="454194.PYK22_03103"/>
<gene>
    <name evidence="8" type="ORF">PYK22_03103</name>
</gene>
<comment type="subcellular location">
    <subcellularLocation>
        <location evidence="1">Cell membrane</location>
        <topology evidence="1">Multi-pass membrane protein</topology>
    </subcellularLocation>
</comment>
<organism evidence="8 9">
    <name type="scientific">Pyrinomonas methylaliphatogenes</name>
    <dbReference type="NCBI Taxonomy" id="454194"/>
    <lineage>
        <taxon>Bacteria</taxon>
        <taxon>Pseudomonadati</taxon>
        <taxon>Acidobacteriota</taxon>
        <taxon>Blastocatellia</taxon>
        <taxon>Blastocatellales</taxon>
        <taxon>Pyrinomonadaceae</taxon>
        <taxon>Pyrinomonas</taxon>
    </lineage>
</organism>
<dbReference type="InterPro" id="IPR036259">
    <property type="entry name" value="MFS_trans_sf"/>
</dbReference>
<name>A0A0B6X3H8_9BACT</name>
<feature type="transmembrane region" description="Helical" evidence="7">
    <location>
        <begin position="107"/>
        <end position="125"/>
    </location>
</feature>
<dbReference type="Pfam" id="PF07690">
    <property type="entry name" value="MFS_1"/>
    <property type="match status" value="1"/>
</dbReference>
<keyword evidence="9" id="KW-1185">Reference proteome</keyword>
<reference evidence="8 9" key="1">
    <citation type="submission" date="2013-12" db="EMBL/GenBank/DDBJ databases">
        <authorList>
            <person name="Stott M."/>
        </authorList>
    </citation>
    <scope>NUCLEOTIDE SEQUENCE [LARGE SCALE GENOMIC DNA]</scope>
    <source>
        <strain evidence="8 9">K22</strain>
    </source>
</reference>
<evidence type="ECO:0000256" key="7">
    <source>
        <dbReference type="SAM" id="Phobius"/>
    </source>
</evidence>
<evidence type="ECO:0000256" key="2">
    <source>
        <dbReference type="ARBA" id="ARBA00022448"/>
    </source>
</evidence>
<feature type="transmembrane region" description="Helical" evidence="7">
    <location>
        <begin position="278"/>
        <end position="298"/>
    </location>
</feature>
<keyword evidence="2" id="KW-0813">Transport</keyword>
<feature type="transmembrane region" description="Helical" evidence="7">
    <location>
        <begin position="368"/>
        <end position="390"/>
    </location>
</feature>
<protein>
    <submittedName>
        <fullName evidence="8">Arabinose efflux permease family protein</fullName>
    </submittedName>
</protein>
<dbReference type="SUPFAM" id="SSF103473">
    <property type="entry name" value="MFS general substrate transporter"/>
    <property type="match status" value="1"/>
</dbReference>
<keyword evidence="4 7" id="KW-0812">Transmembrane</keyword>
<feature type="transmembrane region" description="Helical" evidence="7">
    <location>
        <begin position="175"/>
        <end position="193"/>
    </location>
</feature>
<evidence type="ECO:0000313" key="9">
    <source>
        <dbReference type="Proteomes" id="UP000031518"/>
    </source>
</evidence>
<dbReference type="AlphaFoldDB" id="A0A0B6X3H8"/>
<evidence type="ECO:0000256" key="6">
    <source>
        <dbReference type="ARBA" id="ARBA00023136"/>
    </source>
</evidence>
<dbReference type="InterPro" id="IPR011701">
    <property type="entry name" value="MFS"/>
</dbReference>
<keyword evidence="3" id="KW-1003">Cell membrane</keyword>
<evidence type="ECO:0000256" key="4">
    <source>
        <dbReference type="ARBA" id="ARBA00022692"/>
    </source>
</evidence>
<evidence type="ECO:0000256" key="3">
    <source>
        <dbReference type="ARBA" id="ARBA00022475"/>
    </source>
</evidence>
<accession>A0A0B6X3H8</accession>
<keyword evidence="5 7" id="KW-1133">Transmembrane helix</keyword>
<dbReference type="EMBL" id="CBXV010000008">
    <property type="protein sequence ID" value="CDM67054.1"/>
    <property type="molecule type" value="Genomic_DNA"/>
</dbReference>
<dbReference type="PANTHER" id="PTHR43266">
    <property type="entry name" value="MACROLIDE-EFFLUX PROTEIN"/>
    <property type="match status" value="1"/>
</dbReference>
<keyword evidence="6 7" id="KW-0472">Membrane</keyword>
<reference evidence="8 9" key="2">
    <citation type="submission" date="2015-01" db="EMBL/GenBank/DDBJ databases">
        <title>Complete genome sequence of Pyrinomonas methylaliphatogenes type strain K22T.</title>
        <authorList>
            <person name="Lee K.C.Y."/>
            <person name="Power J.F."/>
            <person name="Dunfield P.F."/>
            <person name="Morgan X.C."/>
            <person name="Huttenhower C."/>
            <person name="Stott M.B."/>
        </authorList>
    </citation>
    <scope>NUCLEOTIDE SEQUENCE [LARGE SCALE GENOMIC DNA]</scope>
    <source>
        <strain evidence="8 9">K22</strain>
    </source>
</reference>
<sequence>MTYRQLLIANANLRHLWSAQVISEIGDWLNNIAVLALIIELAGPAHEGLAIAIYAVSRHLPLFFFGPIAGITVDRAERRRVMIGADLVRAALALGFILAIYLRSLALAYLVSAALFSIAAFFNAAKRALLPQLARSAAEILTANALSASTTAATLAIGSAFGGFLSSVFNRETVFIINAISFLLSALIVRRINVASRSSTSSKAPTPRAFGLKDKVTLALRRSIVELCDGWRYVRSERMLSAIFIVTAGWGLGNGAARALYSVFGARFGQLVHSSTDFGISVLFAAMGIGGVCGAIIARRLSAQTSLTARLGRSLALDGAALIAFSCMPDLWSGALVLVVREVNYAIWWTAQQTLLMQRIEDRFGGRVFAAHETLAMLAMLGSMLVAGAAADRLGIRPVMASAGVVITVSGALWFLLARERRGPLRRFDDLRTNDDF</sequence>
<feature type="transmembrane region" description="Helical" evidence="7">
    <location>
        <begin position="81"/>
        <end position="101"/>
    </location>
</feature>
<evidence type="ECO:0000256" key="5">
    <source>
        <dbReference type="ARBA" id="ARBA00022989"/>
    </source>
</evidence>